<gene>
    <name evidence="2" type="ORF">DPRO_3171</name>
</gene>
<dbReference type="OrthoDB" id="9772751at2"/>
<keyword evidence="3" id="KW-1185">Reference proteome</keyword>
<dbReference type="InterPro" id="IPR013216">
    <property type="entry name" value="Methyltransf_11"/>
</dbReference>
<evidence type="ECO:0000313" key="3">
    <source>
        <dbReference type="Proteomes" id="UP000219215"/>
    </source>
</evidence>
<dbReference type="RefSeq" id="WP_157917516.1">
    <property type="nucleotide sequence ID" value="NZ_LT907975.1"/>
</dbReference>
<name>A0A2C8FC69_9BACT</name>
<dbReference type="Pfam" id="PF08241">
    <property type="entry name" value="Methyltransf_11"/>
    <property type="match status" value="1"/>
</dbReference>
<dbReference type="InterPro" id="IPR029063">
    <property type="entry name" value="SAM-dependent_MTases_sf"/>
</dbReference>
<evidence type="ECO:0000313" key="2">
    <source>
        <dbReference type="EMBL" id="SOB60083.1"/>
    </source>
</evidence>
<dbReference type="GO" id="GO:0008757">
    <property type="term" value="F:S-adenosylmethionine-dependent methyltransferase activity"/>
    <property type="evidence" value="ECO:0007669"/>
    <property type="project" value="InterPro"/>
</dbReference>
<dbReference type="AlphaFoldDB" id="A0A2C8FC69"/>
<dbReference type="Gene3D" id="3.40.50.150">
    <property type="entry name" value="Vaccinia Virus protein VP39"/>
    <property type="match status" value="1"/>
</dbReference>
<dbReference type="Proteomes" id="UP000219215">
    <property type="component" value="Chromosome DPRO"/>
</dbReference>
<protein>
    <recommendedName>
        <fullName evidence="1">Methyltransferase type 11 domain-containing protein</fullName>
    </recommendedName>
</protein>
<organism evidence="2 3">
    <name type="scientific">Pseudodesulfovibrio profundus</name>
    <dbReference type="NCBI Taxonomy" id="57320"/>
    <lineage>
        <taxon>Bacteria</taxon>
        <taxon>Pseudomonadati</taxon>
        <taxon>Thermodesulfobacteriota</taxon>
        <taxon>Desulfovibrionia</taxon>
        <taxon>Desulfovibrionales</taxon>
        <taxon>Desulfovibrionaceae</taxon>
    </lineage>
</organism>
<reference evidence="3" key="1">
    <citation type="submission" date="2017-09" db="EMBL/GenBank/DDBJ databases">
        <authorList>
            <person name="Regsiter A."/>
            <person name="William W."/>
        </authorList>
    </citation>
    <scope>NUCLEOTIDE SEQUENCE [LARGE SCALE GENOMIC DNA]</scope>
    <source>
        <strain evidence="3">500-1</strain>
    </source>
</reference>
<sequence length="286" mass="32400">MSKEHTTTKDSQQSSIDLASALIKRGELVQARDLLSRRIINAPDDYKARLLLRESFLQPGTDSDHGTGEKSCPCCNNSFSFFLPGGPSFRPDACCPACESLERHRFLCLILERLLPATTADASMIHVAPEQSLSPILREKLNNRYFTIDRFADADIQCDLCLMPFGTDSIELFMANHVLEHVKDDRLAMREIRRILKPKGRALLQVPLDHTLSTTQEAPEGATHEDLLRLFGQDDHVRQYGTDFKDRLEQSGFTVREHTCFNTVTPKDIKTYGLHKDEIVWEAIKA</sequence>
<proteinExistence type="predicted"/>
<dbReference type="KEGG" id="pprf:DPRO_3171"/>
<evidence type="ECO:0000259" key="1">
    <source>
        <dbReference type="Pfam" id="PF08241"/>
    </source>
</evidence>
<accession>A0A2C8FC69</accession>
<dbReference type="EMBL" id="LT907975">
    <property type="protein sequence ID" value="SOB60083.1"/>
    <property type="molecule type" value="Genomic_DNA"/>
</dbReference>
<dbReference type="SUPFAM" id="SSF53335">
    <property type="entry name" value="S-adenosyl-L-methionine-dependent methyltransferases"/>
    <property type="match status" value="1"/>
</dbReference>
<feature type="domain" description="Methyltransferase type 11" evidence="1">
    <location>
        <begin position="156"/>
        <end position="203"/>
    </location>
</feature>